<dbReference type="PROSITE" id="PS00518">
    <property type="entry name" value="ZF_RING_1"/>
    <property type="match status" value="1"/>
</dbReference>
<evidence type="ECO:0000313" key="2">
    <source>
        <dbReference type="EMBL" id="CAB4037445.1"/>
    </source>
</evidence>
<accession>A0A6S7JX17</accession>
<evidence type="ECO:0000313" key="3">
    <source>
        <dbReference type="Proteomes" id="UP001152795"/>
    </source>
</evidence>
<comment type="caution">
    <text evidence="2">The sequence shown here is derived from an EMBL/GenBank/DDBJ whole genome shotgun (WGS) entry which is preliminary data.</text>
</comment>
<keyword evidence="3" id="KW-1185">Reference proteome</keyword>
<evidence type="ECO:0000256" key="1">
    <source>
        <dbReference type="SAM" id="MobiDB-lite"/>
    </source>
</evidence>
<gene>
    <name evidence="2" type="ORF">PACLA_8A005437</name>
</gene>
<dbReference type="Gene3D" id="3.30.40.10">
    <property type="entry name" value="Zinc/RING finger domain, C3HC4 (zinc finger)"/>
    <property type="match status" value="1"/>
</dbReference>
<dbReference type="InterPro" id="IPR013083">
    <property type="entry name" value="Znf_RING/FYVE/PHD"/>
</dbReference>
<feature type="compositionally biased region" description="Basic residues" evidence="1">
    <location>
        <begin position="170"/>
        <end position="180"/>
    </location>
</feature>
<reference evidence="2" key="1">
    <citation type="submission" date="2020-04" db="EMBL/GenBank/DDBJ databases">
        <authorList>
            <person name="Alioto T."/>
            <person name="Alioto T."/>
            <person name="Gomez Garrido J."/>
        </authorList>
    </citation>
    <scope>NUCLEOTIDE SEQUENCE</scope>
    <source>
        <strain evidence="2">A484AB</strain>
    </source>
</reference>
<organism evidence="2 3">
    <name type="scientific">Paramuricea clavata</name>
    <name type="common">Red gorgonian</name>
    <name type="synonym">Violescent sea-whip</name>
    <dbReference type="NCBI Taxonomy" id="317549"/>
    <lineage>
        <taxon>Eukaryota</taxon>
        <taxon>Metazoa</taxon>
        <taxon>Cnidaria</taxon>
        <taxon>Anthozoa</taxon>
        <taxon>Octocorallia</taxon>
        <taxon>Malacalcyonacea</taxon>
        <taxon>Plexauridae</taxon>
        <taxon>Paramuricea</taxon>
    </lineage>
</organism>
<dbReference type="OrthoDB" id="6040387at2759"/>
<dbReference type="Proteomes" id="UP001152795">
    <property type="component" value="Unassembled WGS sequence"/>
</dbReference>
<dbReference type="EMBL" id="CACRXK020023088">
    <property type="protein sequence ID" value="CAB4037445.1"/>
    <property type="molecule type" value="Genomic_DNA"/>
</dbReference>
<dbReference type="AlphaFoldDB" id="A0A6S7JX17"/>
<keyword evidence="2" id="KW-0675">Receptor</keyword>
<dbReference type="InterPro" id="IPR017907">
    <property type="entry name" value="Znf_RING_CS"/>
</dbReference>
<protein>
    <submittedName>
        <fullName evidence="2">TNF receptor-associated factor 6-like</fullName>
    </submittedName>
</protein>
<proteinExistence type="predicted"/>
<name>A0A6S7JX17_PARCT</name>
<dbReference type="InterPro" id="IPR001841">
    <property type="entry name" value="Znf_RING"/>
</dbReference>
<dbReference type="PROSITE" id="PS50089">
    <property type="entry name" value="ZF_RING_2"/>
    <property type="match status" value="1"/>
</dbReference>
<dbReference type="SUPFAM" id="SSF57850">
    <property type="entry name" value="RING/U-box"/>
    <property type="match status" value="1"/>
</dbReference>
<sequence>MDVSPGSLAKQISIERRFNCVVCLCARFQMVYGQCQHRICTKCAYGSSGVLRQQFQRCPSCQQEDSFPERKPTIPEDNITLQKLLGVTACQNKGCTQEFWSWEKSEHDLTCSYKNSPRRGKRPSDARKNQSSTTPRKTGTPAKTPKRDYKLRSRHNSSIDSKLDDSGYNFRHRHVRSHHT</sequence>
<feature type="region of interest" description="Disordered" evidence="1">
    <location>
        <begin position="113"/>
        <end position="180"/>
    </location>
</feature>